<accession>A0A8K1ZRA8</accession>
<sequence length="548" mass="61254">MASSSKIVQSTQDYSFLRNLNKPYLKIKAGKGNYLETTDGRKVFDATTGAAVACIGHGNEKVIKAVNDQMNTGIPYLAAAFWRNEVVEELCQELIKGTGGKMAGVYLTGSGSEAMEASLKLSRQYFYEQNKQTRRLNFIARKRSYHGNTLGALSVSEFHARQEPYTPYLMPEYVHHISSCYTYRQQQDGESDHDFISRKAKELDDKFQELEPDTVAAFIAEPVVGAALGCAPYAPGYLKAMKEVCHKYGALFILDEVMCGMGRTGTLHAWQAEDVVPDIQTNAKGLGGGYQPIASVMLSEKILKVVKQGTGEFIHGLTYEAMPVQAAAALRVQQFIREENLLDNVVKQGAYLEQGLRAALGNHPNVGDIRGKGLFWGLEFVENKATKQPFDPKLGIAQKVLDLAISPPFNMTVYPSTGCADGHKGDTIILAPAYIVTKEEVDHIVTTVSKVIRSVFSELSRRKLEIFWGMPLSKVSWRISWNLFISFDHSLFIFTIHYFLCSFAISFAHSLFPLLIRYFFHRQKNYKLKKKWIALLYPPPPPNQRGGS</sequence>
<dbReference type="InterPro" id="IPR005814">
    <property type="entry name" value="Aminotrans_3"/>
</dbReference>
<dbReference type="PANTHER" id="PTHR43094">
    <property type="entry name" value="AMINOTRANSFERASE"/>
    <property type="match status" value="1"/>
</dbReference>
<protein>
    <recommendedName>
        <fullName evidence="6">Aminotransferase</fullName>
    </recommendedName>
</protein>
<dbReference type="GO" id="GO:0008483">
    <property type="term" value="F:transaminase activity"/>
    <property type="evidence" value="ECO:0007669"/>
    <property type="project" value="InterPro"/>
</dbReference>
<evidence type="ECO:0008006" key="6">
    <source>
        <dbReference type="Google" id="ProtNLM"/>
    </source>
</evidence>
<gene>
    <name evidence="5" type="primary">orf548</name>
</gene>
<evidence type="ECO:0000256" key="1">
    <source>
        <dbReference type="ARBA" id="ARBA00008954"/>
    </source>
</evidence>
<geneLocation type="mitochondrion" evidence="5"/>
<dbReference type="EMBL" id="MN922285">
    <property type="protein sequence ID" value="UHB41948.1"/>
    <property type="molecule type" value="Genomic_DNA"/>
</dbReference>
<dbReference type="NCBIfam" id="NF005685">
    <property type="entry name" value="PRK07483.1"/>
    <property type="match status" value="1"/>
</dbReference>
<dbReference type="GO" id="GO:0030170">
    <property type="term" value="F:pyridoxal phosphate binding"/>
    <property type="evidence" value="ECO:0007669"/>
    <property type="project" value="InterPro"/>
</dbReference>
<keyword evidence="4" id="KW-0472">Membrane</keyword>
<evidence type="ECO:0000256" key="4">
    <source>
        <dbReference type="SAM" id="Phobius"/>
    </source>
</evidence>
<evidence type="ECO:0000256" key="3">
    <source>
        <dbReference type="RuleBase" id="RU003560"/>
    </source>
</evidence>
<comment type="similarity">
    <text evidence="1 3">Belongs to the class-III pyridoxal-phosphate-dependent aminotransferase family.</text>
</comment>
<proteinExistence type="inferred from homology"/>
<dbReference type="AlphaFoldDB" id="A0A8K1ZRA8"/>
<name>A0A8K1ZRA8_9PEZI</name>
<dbReference type="PANTHER" id="PTHR43094:SF1">
    <property type="entry name" value="AMINOTRANSFERASE CLASS-III"/>
    <property type="match status" value="1"/>
</dbReference>
<dbReference type="InterPro" id="IPR015421">
    <property type="entry name" value="PyrdxlP-dep_Trfase_major"/>
</dbReference>
<organism evidence="5">
    <name type="scientific">Diaporthe sp</name>
    <dbReference type="NCBI Taxonomy" id="1756133"/>
    <lineage>
        <taxon>Eukaryota</taxon>
        <taxon>Fungi</taxon>
        <taxon>Dikarya</taxon>
        <taxon>Ascomycota</taxon>
        <taxon>Pezizomycotina</taxon>
        <taxon>Sordariomycetes</taxon>
        <taxon>Sordariomycetidae</taxon>
        <taxon>Diaporthales</taxon>
        <taxon>Diaporthaceae</taxon>
        <taxon>Diaporthe</taxon>
    </lineage>
</organism>
<dbReference type="CDD" id="cd00610">
    <property type="entry name" value="OAT_like"/>
    <property type="match status" value="1"/>
</dbReference>
<reference evidence="5" key="1">
    <citation type="submission" date="2020-01" db="EMBL/GenBank/DDBJ databases">
        <title>Characterization of the mitochondrial genome of Diaporthe sp.</title>
        <authorList>
            <person name="Wang X."/>
        </authorList>
    </citation>
    <scope>NUCLEOTIDE SEQUENCE</scope>
</reference>
<evidence type="ECO:0000313" key="5">
    <source>
        <dbReference type="EMBL" id="UHB41948.1"/>
    </source>
</evidence>
<dbReference type="Gene3D" id="3.90.1150.10">
    <property type="entry name" value="Aspartate Aminotransferase, domain 1"/>
    <property type="match status" value="1"/>
</dbReference>
<keyword evidence="4" id="KW-1133">Transmembrane helix</keyword>
<dbReference type="GO" id="GO:0005829">
    <property type="term" value="C:cytosol"/>
    <property type="evidence" value="ECO:0007669"/>
    <property type="project" value="TreeGrafter"/>
</dbReference>
<evidence type="ECO:0000256" key="2">
    <source>
        <dbReference type="ARBA" id="ARBA00022898"/>
    </source>
</evidence>
<feature type="transmembrane region" description="Helical" evidence="4">
    <location>
        <begin position="496"/>
        <end position="520"/>
    </location>
</feature>
<dbReference type="InterPro" id="IPR015424">
    <property type="entry name" value="PyrdxlP-dep_Trfase"/>
</dbReference>
<dbReference type="SUPFAM" id="SSF53383">
    <property type="entry name" value="PLP-dependent transferases"/>
    <property type="match status" value="1"/>
</dbReference>
<dbReference type="Gene3D" id="3.40.640.10">
    <property type="entry name" value="Type I PLP-dependent aspartate aminotransferase-like (Major domain)"/>
    <property type="match status" value="1"/>
</dbReference>
<keyword evidence="2 3" id="KW-0663">Pyridoxal phosphate</keyword>
<dbReference type="Pfam" id="PF00202">
    <property type="entry name" value="Aminotran_3"/>
    <property type="match status" value="1"/>
</dbReference>
<dbReference type="InterPro" id="IPR015422">
    <property type="entry name" value="PyrdxlP-dep_Trfase_small"/>
</dbReference>
<keyword evidence="4" id="KW-0812">Transmembrane</keyword>
<keyword evidence="5" id="KW-0496">Mitochondrion</keyword>